<evidence type="ECO:0000256" key="6">
    <source>
        <dbReference type="HAMAP-Rule" id="MF_00922"/>
    </source>
</evidence>
<dbReference type="SUPFAM" id="SSF48452">
    <property type="entry name" value="TPR-like"/>
    <property type="match status" value="2"/>
</dbReference>
<sequence>MSFANAYRGAKAGAVRSLAIAGLALTLAGCETVSALNPFGGGETYEPEIVETRPAAELYNEGLSLIDRGQYQSAADRFEEIEEAYPFSDFARRALVMQAYAQFAGGAYDDSSNTAQRYLQLYPGQDDADYAQYILAMSNYNQIPDITRDQTQTAQALRAFQELIDRYPNSDYVEDARAKIVFARDQLAGKEMEVGRFYLERRNYTGAINRFRTVVAEYQTTRHSEEALARLTEAYMAMGIVDEAQTAAAVLGHNFPESQWYRDSYALLQSGGLEPRENRDSWISRAFRGFTRAVVGVGG</sequence>
<comment type="caution">
    <text evidence="8">The sequence shown here is derived from an EMBL/GenBank/DDBJ whole genome shotgun (WGS) entry which is preliminary data.</text>
</comment>
<accession>A0A917V3A2</accession>
<evidence type="ECO:0000313" key="8">
    <source>
        <dbReference type="EMBL" id="GGK30095.1"/>
    </source>
</evidence>
<dbReference type="RefSeq" id="WP_188911409.1">
    <property type="nucleotide sequence ID" value="NZ_BMMF01000004.1"/>
</dbReference>
<evidence type="ECO:0000256" key="1">
    <source>
        <dbReference type="ARBA" id="ARBA00022729"/>
    </source>
</evidence>
<keyword evidence="4 6" id="KW-0998">Cell outer membrane</keyword>
<keyword evidence="2 6" id="KW-0472">Membrane</keyword>
<dbReference type="HAMAP" id="MF_00922">
    <property type="entry name" value="OM_assembly_BamD"/>
    <property type="match status" value="1"/>
</dbReference>
<evidence type="ECO:0000259" key="7">
    <source>
        <dbReference type="Pfam" id="PF13525"/>
    </source>
</evidence>
<protein>
    <recommendedName>
        <fullName evidence="6">Outer membrane protein assembly factor BamD</fullName>
    </recommendedName>
</protein>
<comment type="function">
    <text evidence="6">Part of the outer membrane protein assembly complex, which is involved in assembly and insertion of beta-barrel proteins into the outer membrane.</text>
</comment>
<dbReference type="EMBL" id="BMMF01000004">
    <property type="protein sequence ID" value="GGK30095.1"/>
    <property type="molecule type" value="Genomic_DNA"/>
</dbReference>
<dbReference type="InterPro" id="IPR039565">
    <property type="entry name" value="BamD-like"/>
</dbReference>
<comment type="subunit">
    <text evidence="6">Part of the Bam complex.</text>
</comment>
<dbReference type="PANTHER" id="PTHR37423:SF1">
    <property type="entry name" value="OUTER MEMBRANE PROTEIN ASSEMBLY FACTOR BAMD"/>
    <property type="match status" value="1"/>
</dbReference>
<comment type="similarity">
    <text evidence="6">Belongs to the BamD family.</text>
</comment>
<dbReference type="GO" id="GO:0043165">
    <property type="term" value="P:Gram-negative-bacterium-type cell outer membrane assembly"/>
    <property type="evidence" value="ECO:0007669"/>
    <property type="project" value="UniProtKB-UniRule"/>
</dbReference>
<gene>
    <name evidence="6 8" type="primary">bamD</name>
    <name evidence="8" type="ORF">GCM10011322_15760</name>
</gene>
<dbReference type="Pfam" id="PF13525">
    <property type="entry name" value="YfiO"/>
    <property type="match status" value="1"/>
</dbReference>
<keyword evidence="5" id="KW-0449">Lipoprotein</keyword>
<keyword evidence="3" id="KW-0564">Palmitate</keyword>
<keyword evidence="1 6" id="KW-0732">Signal</keyword>
<feature type="domain" description="Outer membrane lipoprotein BamD-like" evidence="7">
    <location>
        <begin position="54"/>
        <end position="248"/>
    </location>
</feature>
<evidence type="ECO:0000256" key="3">
    <source>
        <dbReference type="ARBA" id="ARBA00023139"/>
    </source>
</evidence>
<dbReference type="NCBIfam" id="TIGR03302">
    <property type="entry name" value="OM_YfiO"/>
    <property type="match status" value="1"/>
</dbReference>
<dbReference type="Gene3D" id="1.25.40.10">
    <property type="entry name" value="Tetratricopeptide repeat domain"/>
    <property type="match status" value="1"/>
</dbReference>
<dbReference type="GO" id="GO:0051205">
    <property type="term" value="P:protein insertion into membrane"/>
    <property type="evidence" value="ECO:0007669"/>
    <property type="project" value="UniProtKB-UniRule"/>
</dbReference>
<reference evidence="8 9" key="1">
    <citation type="journal article" date="2014" name="Int. J. Syst. Evol. Microbiol.">
        <title>Complete genome sequence of Corynebacterium casei LMG S-19264T (=DSM 44701T), isolated from a smear-ripened cheese.</title>
        <authorList>
            <consortium name="US DOE Joint Genome Institute (JGI-PGF)"/>
            <person name="Walter F."/>
            <person name="Albersmeier A."/>
            <person name="Kalinowski J."/>
            <person name="Ruckert C."/>
        </authorList>
    </citation>
    <scope>NUCLEOTIDE SEQUENCE [LARGE SCALE GENOMIC DNA]</scope>
    <source>
        <strain evidence="8 9">CGMCC 1.9161</strain>
    </source>
</reference>
<dbReference type="Proteomes" id="UP000600449">
    <property type="component" value="Unassembled WGS sequence"/>
</dbReference>
<comment type="subcellular location">
    <subcellularLocation>
        <location evidence="6">Cell outer membrane</location>
    </subcellularLocation>
</comment>
<name>A0A917V3A2_9HYPH</name>
<dbReference type="CDD" id="cd15830">
    <property type="entry name" value="BamD"/>
    <property type="match status" value="1"/>
</dbReference>
<organism evidence="8 9">
    <name type="scientific">Salinarimonas ramus</name>
    <dbReference type="NCBI Taxonomy" id="690164"/>
    <lineage>
        <taxon>Bacteria</taxon>
        <taxon>Pseudomonadati</taxon>
        <taxon>Pseudomonadota</taxon>
        <taxon>Alphaproteobacteria</taxon>
        <taxon>Hyphomicrobiales</taxon>
        <taxon>Salinarimonadaceae</taxon>
        <taxon>Salinarimonas</taxon>
    </lineage>
</organism>
<evidence type="ECO:0000256" key="5">
    <source>
        <dbReference type="ARBA" id="ARBA00023288"/>
    </source>
</evidence>
<dbReference type="InterPro" id="IPR017689">
    <property type="entry name" value="BamD"/>
</dbReference>
<evidence type="ECO:0000256" key="4">
    <source>
        <dbReference type="ARBA" id="ARBA00023237"/>
    </source>
</evidence>
<dbReference type="AlphaFoldDB" id="A0A917V3A2"/>
<dbReference type="GO" id="GO:1990063">
    <property type="term" value="C:Bam protein complex"/>
    <property type="evidence" value="ECO:0007669"/>
    <property type="project" value="TreeGrafter"/>
</dbReference>
<evidence type="ECO:0000313" key="9">
    <source>
        <dbReference type="Proteomes" id="UP000600449"/>
    </source>
</evidence>
<dbReference type="InterPro" id="IPR011990">
    <property type="entry name" value="TPR-like_helical_dom_sf"/>
</dbReference>
<keyword evidence="9" id="KW-1185">Reference proteome</keyword>
<evidence type="ECO:0000256" key="2">
    <source>
        <dbReference type="ARBA" id="ARBA00023136"/>
    </source>
</evidence>
<dbReference type="PANTHER" id="PTHR37423">
    <property type="entry name" value="SOLUBLE LYTIC MUREIN TRANSGLYCOSYLASE-RELATED"/>
    <property type="match status" value="1"/>
</dbReference>
<proteinExistence type="inferred from homology"/>